<evidence type="ECO:0000313" key="4">
    <source>
        <dbReference type="EMBL" id="KAG7578079.1"/>
    </source>
</evidence>
<organism evidence="4 5">
    <name type="scientific">Arabidopsis thaliana x Arabidopsis arenosa</name>
    <dbReference type="NCBI Taxonomy" id="1240361"/>
    <lineage>
        <taxon>Eukaryota</taxon>
        <taxon>Viridiplantae</taxon>
        <taxon>Streptophyta</taxon>
        <taxon>Embryophyta</taxon>
        <taxon>Tracheophyta</taxon>
        <taxon>Spermatophyta</taxon>
        <taxon>Magnoliopsida</taxon>
        <taxon>eudicotyledons</taxon>
        <taxon>Gunneridae</taxon>
        <taxon>Pentapetalae</taxon>
        <taxon>rosids</taxon>
        <taxon>malvids</taxon>
        <taxon>Brassicales</taxon>
        <taxon>Brassicaceae</taxon>
        <taxon>Camelineae</taxon>
        <taxon>Arabidopsis</taxon>
    </lineage>
</organism>
<keyword evidence="5" id="KW-1185">Reference proteome</keyword>
<accession>A0A8T2AWV4</accession>
<dbReference type="AlphaFoldDB" id="A0A8T2AWV4"/>
<gene>
    <name evidence="4" type="ORF">ISN45_Aa03g023010</name>
</gene>
<dbReference type="Proteomes" id="UP000694240">
    <property type="component" value="Chromosome 8"/>
</dbReference>
<feature type="region of interest" description="Disordered" evidence="2">
    <location>
        <begin position="300"/>
        <end position="319"/>
    </location>
</feature>
<dbReference type="EMBL" id="JAEFBK010000008">
    <property type="protein sequence ID" value="KAG7578079.1"/>
    <property type="molecule type" value="Genomic_DNA"/>
</dbReference>
<evidence type="ECO:0000256" key="2">
    <source>
        <dbReference type="SAM" id="MobiDB-lite"/>
    </source>
</evidence>
<dbReference type="GO" id="GO:0008270">
    <property type="term" value="F:zinc ion binding"/>
    <property type="evidence" value="ECO:0007669"/>
    <property type="project" value="UniProtKB-KW"/>
</dbReference>
<dbReference type="Pfam" id="PF14223">
    <property type="entry name" value="Retrotran_gag_2"/>
    <property type="match status" value="1"/>
</dbReference>
<keyword evidence="1" id="KW-0479">Metal-binding</keyword>
<reference evidence="4 5" key="1">
    <citation type="submission" date="2020-12" db="EMBL/GenBank/DDBJ databases">
        <title>Concerted genomic and epigenomic changes stabilize Arabidopsis allopolyploids.</title>
        <authorList>
            <person name="Chen Z."/>
        </authorList>
    </citation>
    <scope>NUCLEOTIDE SEQUENCE [LARGE SCALE GENOMIC DNA]</scope>
    <source>
        <strain evidence="4">Allo738</strain>
        <tissue evidence="4">Leaf</tissue>
    </source>
</reference>
<dbReference type="PANTHER" id="PTHR47592:SF27">
    <property type="entry name" value="OS08G0421700 PROTEIN"/>
    <property type="match status" value="1"/>
</dbReference>
<dbReference type="PROSITE" id="PS50158">
    <property type="entry name" value="ZF_CCHC"/>
    <property type="match status" value="1"/>
</dbReference>
<dbReference type="InterPro" id="IPR054722">
    <property type="entry name" value="PolX-like_BBD"/>
</dbReference>
<keyword evidence="1" id="KW-0862">Zinc</keyword>
<proteinExistence type="predicted"/>
<keyword evidence="1" id="KW-0863">Zinc-finger</keyword>
<evidence type="ECO:0000259" key="3">
    <source>
        <dbReference type="PROSITE" id="PS50158"/>
    </source>
</evidence>
<protein>
    <submittedName>
        <fullName evidence="4">Zinc finger CCHC-type</fullName>
    </submittedName>
</protein>
<feature type="domain" description="CCHC-type" evidence="3">
    <location>
        <begin position="328"/>
        <end position="341"/>
    </location>
</feature>
<feature type="compositionally biased region" description="Basic and acidic residues" evidence="2">
    <location>
        <begin position="300"/>
        <end position="317"/>
    </location>
</feature>
<dbReference type="GO" id="GO:0003676">
    <property type="term" value="F:nucleic acid binding"/>
    <property type="evidence" value="ECO:0007669"/>
    <property type="project" value="InterPro"/>
</dbReference>
<sequence>MAATKTPTLQDIVSDDLNYERWAPIVKTNLTEKGLWDVVENGVPPNPSKIPDLATKIQPEDLSKWRDFVGNDTKALQILQSYLPESVFRLTLETASAKDLWDLLKSANEQAKLEKKLEQVKIEEAKRISSLFTANSSYLAITKLIISLSDSKDGAAEELMGLQNLTFNCFRRLLDEIESSTVDETLYEFVKGMEFESSYSSKCFIAMLASMSDSCDDGAALVMEELMGVKNLTFNSFRELLDVFESVPMETIYGIMEGSEVGSSLQSKEVCVSAKVLKDLLKEANEQAKLDKEFKQVRMEEGERISSSQSKEEDSKKVLRSRHERGECIQCGGKGHVFKDCSSRNNQSRDEEALPEYQMPFNVGPVTFDKDMWMIYTSTSNHMTPYEKYFTTLDRTHRGRIKFITGHSIMSEGMGDIRIMSKEGKEKTIKNVLFVPKIDRNVLSVGQMAQADYGIVMTAHKCTIKDQSGRLFGESMWEERGFFLRLEVVEGDWWAARRPNLQDIISDDLNIEVWSAMMKTTLTEKGLWDVVANEIPPDPSKIPELAAKIQAEELCNWRELAREDMKALQILQSSLTDSVFRMTLSAASAKDLWDMLNEVPDHVIECFDDDNNSPVYENVWKISSTNSNHITSYEKFFTTLDRSRKAMVRFTNGDTTMAEGIGDVTIMTQEGKKTIKNVLYVPEVLGNALSVSQMLRSGFEVRMDRERCTIWDRTARNYFGETMLGERGFRLRLDVIEGHFQSKKRKFTQV</sequence>
<name>A0A8T2AWV4_9BRAS</name>
<dbReference type="PANTHER" id="PTHR47592">
    <property type="entry name" value="PBF68 PROTEIN"/>
    <property type="match status" value="1"/>
</dbReference>
<comment type="caution">
    <text evidence="4">The sequence shown here is derived from an EMBL/GenBank/DDBJ whole genome shotgun (WGS) entry which is preliminary data.</text>
</comment>
<evidence type="ECO:0000313" key="5">
    <source>
        <dbReference type="Proteomes" id="UP000694240"/>
    </source>
</evidence>
<evidence type="ECO:0000256" key="1">
    <source>
        <dbReference type="PROSITE-ProRule" id="PRU00047"/>
    </source>
</evidence>
<dbReference type="InterPro" id="IPR001878">
    <property type="entry name" value="Znf_CCHC"/>
</dbReference>
<dbReference type="Pfam" id="PF22936">
    <property type="entry name" value="Pol_BBD"/>
    <property type="match status" value="2"/>
</dbReference>